<protein>
    <recommendedName>
        <fullName evidence="2">Lcl C-terminal domain-containing protein</fullName>
    </recommendedName>
</protein>
<feature type="signal peptide" evidence="1">
    <location>
        <begin position="1"/>
        <end position="24"/>
    </location>
</feature>
<proteinExistence type="predicted"/>
<evidence type="ECO:0000256" key="1">
    <source>
        <dbReference type="SAM" id="SignalP"/>
    </source>
</evidence>
<sequence>MCKQTKTAVLTCLMALLLPSITEAAQLCKAASIRATSPTNQYTDHKNGTVTSNRTGLMWKKCSEGQSWSVANGRCSGTAAKYSWQTALNRATAVNSKGGFAGKTDWRLPNIKDLASIVEEQCINPAINLAVFPATPSGWFWSSSPGDNVGAANAWYLDFSTGNDNWDYKILFEGRVRLVRSGL</sequence>
<evidence type="ECO:0000259" key="2">
    <source>
        <dbReference type="Pfam" id="PF07603"/>
    </source>
</evidence>
<dbReference type="EMBL" id="FUKJ01000122">
    <property type="protein sequence ID" value="SJM91150.1"/>
    <property type="molecule type" value="Genomic_DNA"/>
</dbReference>
<dbReference type="PANTHER" id="PTHR35812">
    <property type="entry name" value="LIPOPROTEIN"/>
    <property type="match status" value="1"/>
</dbReference>
<dbReference type="OrthoDB" id="9793251at2"/>
<keyword evidence="4" id="KW-1185">Reference proteome</keyword>
<feature type="chain" id="PRO_5010330836" description="Lcl C-terminal domain-containing protein" evidence="1">
    <location>
        <begin position="25"/>
        <end position="183"/>
    </location>
</feature>
<gene>
    <name evidence="3" type="ORF">CRENPOLYSF2_2080002</name>
</gene>
<dbReference type="PANTHER" id="PTHR35812:SF1">
    <property type="entry name" value="LIPOPROTEIN"/>
    <property type="match status" value="1"/>
</dbReference>
<organism evidence="3 4">
    <name type="scientific">Crenothrix polyspora</name>
    <dbReference type="NCBI Taxonomy" id="360316"/>
    <lineage>
        <taxon>Bacteria</taxon>
        <taxon>Pseudomonadati</taxon>
        <taxon>Pseudomonadota</taxon>
        <taxon>Gammaproteobacteria</taxon>
        <taxon>Methylococcales</taxon>
        <taxon>Crenotrichaceae</taxon>
        <taxon>Crenothrix</taxon>
    </lineage>
</organism>
<name>A0A1R4H5L8_9GAMM</name>
<dbReference type="Pfam" id="PF07603">
    <property type="entry name" value="Lcl_C"/>
    <property type="match status" value="1"/>
</dbReference>
<dbReference type="Proteomes" id="UP000195442">
    <property type="component" value="Unassembled WGS sequence"/>
</dbReference>
<dbReference type="InterPro" id="IPR011460">
    <property type="entry name" value="Lcl_C"/>
</dbReference>
<dbReference type="AlphaFoldDB" id="A0A1R4H5L8"/>
<accession>A0A1R4H5L8</accession>
<feature type="domain" description="Lcl C-terminal" evidence="2">
    <location>
        <begin position="48"/>
        <end position="180"/>
    </location>
</feature>
<dbReference type="RefSeq" id="WP_087146412.1">
    <property type="nucleotide sequence ID" value="NZ_FUKJ01000122.1"/>
</dbReference>
<reference evidence="4" key="1">
    <citation type="submission" date="2017-02" db="EMBL/GenBank/DDBJ databases">
        <authorList>
            <person name="Daims H."/>
        </authorList>
    </citation>
    <scope>NUCLEOTIDE SEQUENCE [LARGE SCALE GENOMIC DNA]</scope>
</reference>
<evidence type="ECO:0000313" key="4">
    <source>
        <dbReference type="Proteomes" id="UP000195442"/>
    </source>
</evidence>
<evidence type="ECO:0000313" key="3">
    <source>
        <dbReference type="EMBL" id="SJM91150.1"/>
    </source>
</evidence>
<keyword evidence="1" id="KW-0732">Signal</keyword>